<dbReference type="AlphaFoldDB" id="A0A1J7J6K2"/>
<keyword evidence="2" id="KW-1185">Reference proteome</keyword>
<proteinExistence type="predicted"/>
<evidence type="ECO:0000313" key="1">
    <source>
        <dbReference type="EMBL" id="OIW24788.1"/>
    </source>
</evidence>
<dbReference type="InParanoid" id="A0A1J7J6K2"/>
<protein>
    <submittedName>
        <fullName evidence="1">Uncharacterized protein</fullName>
    </submittedName>
</protein>
<sequence>MGEGASKTDLKTNLLQYNLALRAVPILGGGAQDSQVESFLDFVDVQTVARDIAECVTEAGWSGRGQTIRYGYHAGEYVIPLRTLLPEVEGEETQTTSAQELGLETEASTQGQVQGLVEGFSVIPLAEWTARAKEAGMDELVVALLETAVGSATTDGVLGGLAMFPKLVKDLE</sequence>
<gene>
    <name evidence="1" type="ORF">CONLIGDRAFT_648912</name>
</gene>
<dbReference type="EMBL" id="KV875103">
    <property type="protein sequence ID" value="OIW24788.1"/>
    <property type="molecule type" value="Genomic_DNA"/>
</dbReference>
<accession>A0A1J7J6K2</accession>
<dbReference type="OrthoDB" id="4851581at2759"/>
<reference evidence="1 2" key="1">
    <citation type="submission" date="2016-10" db="EMBL/GenBank/DDBJ databases">
        <title>Draft genome sequence of Coniochaeta ligniaria NRRL30616, a lignocellulolytic fungus for bioabatement of inhibitors in plant biomass hydrolysates.</title>
        <authorList>
            <consortium name="DOE Joint Genome Institute"/>
            <person name="Jimenez D.J."/>
            <person name="Hector R.E."/>
            <person name="Riley R."/>
            <person name="Sun H."/>
            <person name="Grigoriev I.V."/>
            <person name="Van Elsas J.D."/>
            <person name="Nichols N.N."/>
        </authorList>
    </citation>
    <scope>NUCLEOTIDE SEQUENCE [LARGE SCALE GENOMIC DNA]</scope>
    <source>
        <strain evidence="1 2">NRRL 30616</strain>
    </source>
</reference>
<evidence type="ECO:0000313" key="2">
    <source>
        <dbReference type="Proteomes" id="UP000182658"/>
    </source>
</evidence>
<name>A0A1J7J6K2_9PEZI</name>
<organism evidence="1 2">
    <name type="scientific">Coniochaeta ligniaria NRRL 30616</name>
    <dbReference type="NCBI Taxonomy" id="1408157"/>
    <lineage>
        <taxon>Eukaryota</taxon>
        <taxon>Fungi</taxon>
        <taxon>Dikarya</taxon>
        <taxon>Ascomycota</taxon>
        <taxon>Pezizomycotina</taxon>
        <taxon>Sordariomycetes</taxon>
        <taxon>Sordariomycetidae</taxon>
        <taxon>Coniochaetales</taxon>
        <taxon>Coniochaetaceae</taxon>
        <taxon>Coniochaeta</taxon>
    </lineage>
</organism>
<dbReference type="Proteomes" id="UP000182658">
    <property type="component" value="Unassembled WGS sequence"/>
</dbReference>